<sequence length="146" mass="15749">MGDDLDRIIEAMQNTINEDTRAAWGEEAYERWVNPPNMGSMPDADGTAELRGTCGDSMVISLRFDGDRVGAASFETDGCGPSVVCGSLAAEMAVGKTAEELFDISGEMVLARAGQIPQDHHHCAFLAVSTLHEALGRYMRLALEKK</sequence>
<dbReference type="PANTHER" id="PTHR10093">
    <property type="entry name" value="IRON-SULFUR CLUSTER ASSEMBLY ENZYME NIFU HOMOLOG"/>
    <property type="match status" value="1"/>
</dbReference>
<keyword evidence="3" id="KW-1185">Reference proteome</keyword>
<dbReference type="SUPFAM" id="SSF82649">
    <property type="entry name" value="SufE/NifU"/>
    <property type="match status" value="1"/>
</dbReference>
<dbReference type="AlphaFoldDB" id="A0A1I3YNH9"/>
<dbReference type="EMBL" id="FORX01000020">
    <property type="protein sequence ID" value="SFK33330.1"/>
    <property type="molecule type" value="Genomic_DNA"/>
</dbReference>
<dbReference type="RefSeq" id="WP_092378222.1">
    <property type="nucleotide sequence ID" value="NZ_FORX01000020.1"/>
</dbReference>
<dbReference type="GO" id="GO:0016226">
    <property type="term" value="P:iron-sulfur cluster assembly"/>
    <property type="evidence" value="ECO:0007669"/>
    <property type="project" value="InterPro"/>
</dbReference>
<dbReference type="CDD" id="cd06664">
    <property type="entry name" value="IscU_like"/>
    <property type="match status" value="1"/>
</dbReference>
<organism evidence="2 3">
    <name type="scientific">Desulfomicrobium apsheronum</name>
    <dbReference type="NCBI Taxonomy" id="52560"/>
    <lineage>
        <taxon>Bacteria</taxon>
        <taxon>Pseudomonadati</taxon>
        <taxon>Thermodesulfobacteriota</taxon>
        <taxon>Desulfovibrionia</taxon>
        <taxon>Desulfovibrionales</taxon>
        <taxon>Desulfomicrobiaceae</taxon>
        <taxon>Desulfomicrobium</taxon>
    </lineage>
</organism>
<dbReference type="Pfam" id="PF01592">
    <property type="entry name" value="NifU_N"/>
    <property type="match status" value="1"/>
</dbReference>
<dbReference type="Proteomes" id="UP000198635">
    <property type="component" value="Unassembled WGS sequence"/>
</dbReference>
<evidence type="ECO:0000313" key="2">
    <source>
        <dbReference type="EMBL" id="SFK33330.1"/>
    </source>
</evidence>
<feature type="domain" description="NIF system FeS cluster assembly NifU N-terminal" evidence="1">
    <location>
        <begin position="26"/>
        <end position="140"/>
    </location>
</feature>
<reference evidence="3" key="1">
    <citation type="submission" date="2016-10" db="EMBL/GenBank/DDBJ databases">
        <authorList>
            <person name="Varghese N."/>
            <person name="Submissions S."/>
        </authorList>
    </citation>
    <scope>NUCLEOTIDE SEQUENCE [LARGE SCALE GENOMIC DNA]</scope>
    <source>
        <strain evidence="3">DSM 5918</strain>
    </source>
</reference>
<accession>A0A1I3YNH9</accession>
<dbReference type="STRING" id="52560.SAMN04488082_12099"/>
<proteinExistence type="predicted"/>
<dbReference type="GO" id="GO:0051536">
    <property type="term" value="F:iron-sulfur cluster binding"/>
    <property type="evidence" value="ECO:0007669"/>
    <property type="project" value="InterPro"/>
</dbReference>
<name>A0A1I3YNH9_9BACT</name>
<dbReference type="Gene3D" id="3.90.1010.10">
    <property type="match status" value="1"/>
</dbReference>
<dbReference type="InterPro" id="IPR002871">
    <property type="entry name" value="NIF_FeS_clus_asmbl_NifU_N"/>
</dbReference>
<evidence type="ECO:0000259" key="1">
    <source>
        <dbReference type="Pfam" id="PF01592"/>
    </source>
</evidence>
<protein>
    <submittedName>
        <fullName evidence="2">NifU homolog involved in Fe-S cluster formation</fullName>
    </submittedName>
</protein>
<dbReference type="OrthoDB" id="5420642at2"/>
<gene>
    <name evidence="2" type="ORF">SAMN04488082_12099</name>
</gene>
<evidence type="ECO:0000313" key="3">
    <source>
        <dbReference type="Proteomes" id="UP000198635"/>
    </source>
</evidence>
<dbReference type="GO" id="GO:0005506">
    <property type="term" value="F:iron ion binding"/>
    <property type="evidence" value="ECO:0007669"/>
    <property type="project" value="InterPro"/>
</dbReference>